<feature type="region of interest" description="Disordered" evidence="1">
    <location>
        <begin position="28"/>
        <end position="62"/>
    </location>
</feature>
<sequence>MISRSLAALLCALVAVTACSAGQGAPRLGEPSALPSSSASTPSSPSSSPSPSPPGSGASVPAGHRELVGRFVEAINRGETRRVADVFAEDATFDSVGRIYRGRAEIMGRFLEPEVIRAGGRYSLLRVAPGGAGRVVAEFDYDTGHGGKEHFTYDCAVSGGRFTDCVGRYV</sequence>
<dbReference type="Proteomes" id="UP000583800">
    <property type="component" value="Unassembled WGS sequence"/>
</dbReference>
<dbReference type="SUPFAM" id="SSF54427">
    <property type="entry name" value="NTF2-like"/>
    <property type="match status" value="1"/>
</dbReference>
<dbReference type="InterPro" id="IPR032710">
    <property type="entry name" value="NTF2-like_dom_sf"/>
</dbReference>
<reference evidence="4 5" key="1">
    <citation type="submission" date="2020-08" db="EMBL/GenBank/DDBJ databases">
        <title>Sequencing the genomes of 1000 actinobacteria strains.</title>
        <authorList>
            <person name="Klenk H.-P."/>
        </authorList>
    </citation>
    <scope>NUCLEOTIDE SEQUENCE [LARGE SCALE GENOMIC DNA]</scope>
    <source>
        <strain evidence="4 5">DSM 45913</strain>
    </source>
</reference>
<protein>
    <recommendedName>
        <fullName evidence="3">SnoaL-like domain-containing protein</fullName>
    </recommendedName>
</protein>
<dbReference type="Pfam" id="PF12680">
    <property type="entry name" value="SnoaL_2"/>
    <property type="match status" value="1"/>
</dbReference>
<feature type="signal peptide" evidence="2">
    <location>
        <begin position="1"/>
        <end position="20"/>
    </location>
</feature>
<dbReference type="Gene3D" id="3.10.450.50">
    <property type="match status" value="1"/>
</dbReference>
<comment type="caution">
    <text evidence="4">The sequence shown here is derived from an EMBL/GenBank/DDBJ whole genome shotgun (WGS) entry which is preliminary data.</text>
</comment>
<dbReference type="RefSeq" id="WP_185082356.1">
    <property type="nucleotide sequence ID" value="NZ_JACHJB010000001.1"/>
</dbReference>
<name>A0A7X0EWV7_9ACTN</name>
<dbReference type="InterPro" id="IPR037401">
    <property type="entry name" value="SnoaL-like"/>
</dbReference>
<gene>
    <name evidence="4" type="ORF">FHU36_000704</name>
</gene>
<feature type="compositionally biased region" description="Low complexity" evidence="1">
    <location>
        <begin position="31"/>
        <end position="47"/>
    </location>
</feature>
<organism evidence="4 5">
    <name type="scientific">Nonomuraea muscovyensis</name>
    <dbReference type="NCBI Taxonomy" id="1124761"/>
    <lineage>
        <taxon>Bacteria</taxon>
        <taxon>Bacillati</taxon>
        <taxon>Actinomycetota</taxon>
        <taxon>Actinomycetes</taxon>
        <taxon>Streptosporangiales</taxon>
        <taxon>Streptosporangiaceae</taxon>
        <taxon>Nonomuraea</taxon>
    </lineage>
</organism>
<proteinExistence type="predicted"/>
<dbReference type="EMBL" id="JACHJB010000001">
    <property type="protein sequence ID" value="MBB6344195.1"/>
    <property type="molecule type" value="Genomic_DNA"/>
</dbReference>
<evidence type="ECO:0000313" key="4">
    <source>
        <dbReference type="EMBL" id="MBB6344195.1"/>
    </source>
</evidence>
<keyword evidence="5" id="KW-1185">Reference proteome</keyword>
<evidence type="ECO:0000313" key="5">
    <source>
        <dbReference type="Proteomes" id="UP000583800"/>
    </source>
</evidence>
<evidence type="ECO:0000256" key="1">
    <source>
        <dbReference type="SAM" id="MobiDB-lite"/>
    </source>
</evidence>
<feature type="chain" id="PRO_5031445929" description="SnoaL-like domain-containing protein" evidence="2">
    <location>
        <begin position="21"/>
        <end position="170"/>
    </location>
</feature>
<dbReference type="AlphaFoldDB" id="A0A7X0EWV7"/>
<keyword evidence="2" id="KW-0732">Signal</keyword>
<evidence type="ECO:0000259" key="3">
    <source>
        <dbReference type="Pfam" id="PF12680"/>
    </source>
</evidence>
<dbReference type="PROSITE" id="PS51257">
    <property type="entry name" value="PROKAR_LIPOPROTEIN"/>
    <property type="match status" value="1"/>
</dbReference>
<evidence type="ECO:0000256" key="2">
    <source>
        <dbReference type="SAM" id="SignalP"/>
    </source>
</evidence>
<feature type="domain" description="SnoaL-like" evidence="3">
    <location>
        <begin position="68"/>
        <end position="150"/>
    </location>
</feature>
<accession>A0A7X0EWV7</accession>